<proteinExistence type="predicted"/>
<keyword evidence="3" id="KW-1185">Reference proteome</keyword>
<evidence type="ECO:0000313" key="2">
    <source>
        <dbReference type="EMBL" id="NHO52968.1"/>
    </source>
</evidence>
<reference evidence="2" key="1">
    <citation type="submission" date="2019-11" db="EMBL/GenBank/DDBJ databases">
        <title>Description of new Acetobacter species.</title>
        <authorList>
            <person name="Cleenwerck I."/>
            <person name="Sombolestani A.S."/>
        </authorList>
    </citation>
    <scope>NUCLEOTIDE SEQUENCE</scope>
    <source>
        <strain evidence="2">LMG 1626</strain>
    </source>
</reference>
<dbReference type="InterPro" id="IPR049625">
    <property type="entry name" value="Glyco_transf_61_cat"/>
</dbReference>
<organism evidence="2 3">
    <name type="scientific">Acetobacter estunensis</name>
    <dbReference type="NCBI Taxonomy" id="104097"/>
    <lineage>
        <taxon>Bacteria</taxon>
        <taxon>Pseudomonadati</taxon>
        <taxon>Pseudomonadota</taxon>
        <taxon>Alphaproteobacteria</taxon>
        <taxon>Acetobacterales</taxon>
        <taxon>Acetobacteraceae</taxon>
        <taxon>Acetobacter</taxon>
    </lineage>
</organism>
<dbReference type="AlphaFoldDB" id="A0A967B9M1"/>
<comment type="caution">
    <text evidence="2">The sequence shown here is derived from an EMBL/GenBank/DDBJ whole genome shotgun (WGS) entry which is preliminary data.</text>
</comment>
<accession>A0A967B9M1</accession>
<evidence type="ECO:0000259" key="1">
    <source>
        <dbReference type="Pfam" id="PF04577"/>
    </source>
</evidence>
<protein>
    <submittedName>
        <fullName evidence="2">DUF563 domain-containing protein</fullName>
    </submittedName>
</protein>
<dbReference type="GO" id="GO:0016757">
    <property type="term" value="F:glycosyltransferase activity"/>
    <property type="evidence" value="ECO:0007669"/>
    <property type="project" value="InterPro"/>
</dbReference>
<name>A0A967B9M1_9PROT</name>
<dbReference type="RefSeq" id="WP_166313113.1">
    <property type="nucleotide sequence ID" value="NZ_WOTH01000004.1"/>
</dbReference>
<dbReference type="Proteomes" id="UP000597459">
    <property type="component" value="Unassembled WGS sequence"/>
</dbReference>
<feature type="domain" description="Glycosyltransferase 61 catalytic" evidence="1">
    <location>
        <begin position="416"/>
        <end position="584"/>
    </location>
</feature>
<gene>
    <name evidence="2" type="ORF">GOB87_03190</name>
</gene>
<evidence type="ECO:0000313" key="3">
    <source>
        <dbReference type="Proteomes" id="UP000597459"/>
    </source>
</evidence>
<sequence>MKNVFVCIPFAVGENHFQYLFDVFSGFFNIKNIFVEIVVVAKGVDEKFNCEFNRCFGKFCNERMKVTLNSVSEENFSWCHIELMKEKFSYSEILYTHFVYIESDIFFSSVNFEYFLEYRAYLSNFGLIPGFLRIEFNRRQNDVFVCDQAGQFDQAGKFFVHVNGMDFVEVGSCAVGLFVLDREGFSEYINTRSSDEIESNNVVQWGVAQRAGMGLMWENIPPGFQARMVVPLCADKSGPDPMCWVRHVSDSFTNDYNDTPNFILGKTRLDQMFKEKFYGGKNIILSSARSFNTKKHNGIKFLTEVFECCCYDRSKLIAFGDKSFLDNLSFYNFPLENSPAVMQNVILVKFDDIYVVGGIIYPFLDKEITVLYEIFRPNDRPALPVPDVNFSRGIEYNYQNDNVNFICTSAGSASNYGHWLVDDLPRFKALDGFKGKKINIILQSGSELLNYVRQESICMAFPEYEFEFIFYDGRYPIRLKDAYYVTPTTYHPIVKSSPALKYLSCLGQKMRRSNSSKRIFLLRRPPERRALVNYNEVMASLSKYNFDLIDISGWSVKRQAEIFSGAEIVAGCMGAAMTNVVFSALGLETILFAPEGWVEPFYWDLAMARGDSYVVFYGKTLNTDVAPNDSDYEIDISSLELYLERRFGYR</sequence>
<dbReference type="Pfam" id="PF04577">
    <property type="entry name" value="Glyco_transf_61"/>
    <property type="match status" value="1"/>
</dbReference>
<dbReference type="EMBL" id="WOTH01000004">
    <property type="protein sequence ID" value="NHO52968.1"/>
    <property type="molecule type" value="Genomic_DNA"/>
</dbReference>